<name>A0AAN9M975_CANGL</name>
<evidence type="ECO:0000256" key="1">
    <source>
        <dbReference type="SAM" id="SignalP"/>
    </source>
</evidence>
<dbReference type="EMBL" id="JAYMYQ010000002">
    <property type="protein sequence ID" value="KAK7350620.1"/>
    <property type="molecule type" value="Genomic_DNA"/>
</dbReference>
<dbReference type="AlphaFoldDB" id="A0AAN9M975"/>
<comment type="caution">
    <text evidence="2">The sequence shown here is derived from an EMBL/GenBank/DDBJ whole genome shotgun (WGS) entry which is preliminary data.</text>
</comment>
<protein>
    <submittedName>
        <fullName evidence="2">Uncharacterized protein</fullName>
    </submittedName>
</protein>
<reference evidence="2 3" key="1">
    <citation type="submission" date="2024-01" db="EMBL/GenBank/DDBJ databases">
        <title>The genomes of 5 underutilized Papilionoideae crops provide insights into root nodulation and disease resistanc.</title>
        <authorList>
            <person name="Jiang F."/>
        </authorList>
    </citation>
    <scope>NUCLEOTIDE SEQUENCE [LARGE SCALE GENOMIC DNA]</scope>
    <source>
        <strain evidence="2">LVBAO_FW01</strain>
        <tissue evidence="2">Leaves</tissue>
    </source>
</reference>
<proteinExistence type="predicted"/>
<keyword evidence="1" id="KW-0732">Signal</keyword>
<evidence type="ECO:0000313" key="3">
    <source>
        <dbReference type="Proteomes" id="UP001367508"/>
    </source>
</evidence>
<evidence type="ECO:0000313" key="2">
    <source>
        <dbReference type="EMBL" id="KAK7350620.1"/>
    </source>
</evidence>
<keyword evidence="3" id="KW-1185">Reference proteome</keyword>
<feature type="chain" id="PRO_5043012084" evidence="1">
    <location>
        <begin position="27"/>
        <end position="102"/>
    </location>
</feature>
<sequence length="102" mass="11955">MIRGSPKTEVQRLLKLSLLFLVPVHGDERFQKMLRLEILVRLGESPTTVMQDYKLAHKMGRGKAWTYPIQIERKIMRSDADKCKQNFGSRFKCQNSKHTYSD</sequence>
<organism evidence="2 3">
    <name type="scientific">Canavalia gladiata</name>
    <name type="common">Sword bean</name>
    <name type="synonym">Dolichos gladiatus</name>
    <dbReference type="NCBI Taxonomy" id="3824"/>
    <lineage>
        <taxon>Eukaryota</taxon>
        <taxon>Viridiplantae</taxon>
        <taxon>Streptophyta</taxon>
        <taxon>Embryophyta</taxon>
        <taxon>Tracheophyta</taxon>
        <taxon>Spermatophyta</taxon>
        <taxon>Magnoliopsida</taxon>
        <taxon>eudicotyledons</taxon>
        <taxon>Gunneridae</taxon>
        <taxon>Pentapetalae</taxon>
        <taxon>rosids</taxon>
        <taxon>fabids</taxon>
        <taxon>Fabales</taxon>
        <taxon>Fabaceae</taxon>
        <taxon>Papilionoideae</taxon>
        <taxon>50 kb inversion clade</taxon>
        <taxon>NPAAA clade</taxon>
        <taxon>indigoferoid/millettioid clade</taxon>
        <taxon>Phaseoleae</taxon>
        <taxon>Canavalia</taxon>
    </lineage>
</organism>
<feature type="signal peptide" evidence="1">
    <location>
        <begin position="1"/>
        <end position="26"/>
    </location>
</feature>
<dbReference type="Proteomes" id="UP001367508">
    <property type="component" value="Unassembled WGS sequence"/>
</dbReference>
<gene>
    <name evidence="2" type="ORF">VNO77_09439</name>
</gene>
<accession>A0AAN9M975</accession>